<dbReference type="GeneID" id="94197527"/>
<dbReference type="PANTHER" id="PTHR18034">
    <property type="entry name" value="CELL CYCLE CONTROL PROTEIN CWF22-RELATED"/>
    <property type="match status" value="1"/>
</dbReference>
<dbReference type="InterPro" id="IPR003891">
    <property type="entry name" value="Initiation_fac_eIF4g_MI"/>
</dbReference>
<proteinExistence type="predicted"/>
<keyword evidence="2" id="KW-0539">Nucleus</keyword>
<evidence type="ECO:0000259" key="3">
    <source>
        <dbReference type="PROSITE" id="PS51366"/>
    </source>
</evidence>
<dbReference type="GO" id="GO:0042274">
    <property type="term" value="P:ribosomal small subunit biogenesis"/>
    <property type="evidence" value="ECO:0007669"/>
    <property type="project" value="TreeGrafter"/>
</dbReference>
<dbReference type="EMBL" id="BPLF01000006">
    <property type="protein sequence ID" value="GIX66046.1"/>
    <property type="molecule type" value="Genomic_DNA"/>
</dbReference>
<name>A0AAV4M0R6_BABCB</name>
<evidence type="ECO:0000313" key="5">
    <source>
        <dbReference type="Proteomes" id="UP001497744"/>
    </source>
</evidence>
<feature type="domain" description="MI" evidence="3">
    <location>
        <begin position="139"/>
        <end position="259"/>
    </location>
</feature>
<sequence>MKSENPTSFHKIIEHLNKLIEQYKANHGDISQSRLRFFEQEVESFKLSKEKKPLETFDFLKNIIKGEFRYRGGAKNPQISHQTLLKFTKVFGATGISSHAILQKLDTASLMAVKAAAEKDPNSTEALMQKAAALRLYSNCQKSTFVAIMGAISPKHAVERVMDLGIKSSQYTEVVYTIVHSMISEKLYNEYYTEVAKRLARLPSAAGKRFTRANVCTLIAIIEHLHEKKPRRCSHVGRFFAAMVTGKVLELRLLRFMKKEHVDTVPVETFLRSLFGFLVTHTPVDHEEHVIAQIMSLSNEVSDVSGWHTFD</sequence>
<accession>A0AAV4M0R6</accession>
<keyword evidence="5" id="KW-1185">Reference proteome</keyword>
<dbReference type="Proteomes" id="UP001497744">
    <property type="component" value="Unassembled WGS sequence"/>
</dbReference>
<protein>
    <submittedName>
        <fullName evidence="4">Sgd1p, putative</fullName>
    </submittedName>
</protein>
<dbReference type="GO" id="GO:0003723">
    <property type="term" value="F:RNA binding"/>
    <property type="evidence" value="ECO:0007669"/>
    <property type="project" value="TreeGrafter"/>
</dbReference>
<dbReference type="PANTHER" id="PTHR18034:SF4">
    <property type="entry name" value="NUCLEOLAR MIF4G DOMAIN-CONTAINING PROTEIN 1"/>
    <property type="match status" value="1"/>
</dbReference>
<comment type="caution">
    <text evidence="4">The sequence shown here is derived from an EMBL/GenBank/DDBJ whole genome shotgun (WGS) entry which is preliminary data.</text>
</comment>
<evidence type="ECO:0000313" key="4">
    <source>
        <dbReference type="EMBL" id="GIX66046.1"/>
    </source>
</evidence>
<dbReference type="PROSITE" id="PS51366">
    <property type="entry name" value="MI"/>
    <property type="match status" value="1"/>
</dbReference>
<dbReference type="AlphaFoldDB" id="A0AAV4M0R6"/>
<gene>
    <name evidence="4" type="ORF">BcabD6B2_54820</name>
</gene>
<dbReference type="RefSeq" id="XP_067718115.1">
    <property type="nucleotide sequence ID" value="XM_067862014.1"/>
</dbReference>
<evidence type="ECO:0000256" key="1">
    <source>
        <dbReference type="ARBA" id="ARBA00004123"/>
    </source>
</evidence>
<dbReference type="SMART" id="SM00544">
    <property type="entry name" value="MA3"/>
    <property type="match status" value="1"/>
</dbReference>
<evidence type="ECO:0000256" key="2">
    <source>
        <dbReference type="ARBA" id="ARBA00023242"/>
    </source>
</evidence>
<reference evidence="4 5" key="1">
    <citation type="submission" date="2021-06" db="EMBL/GenBank/DDBJ databases">
        <title>Genome sequence of Babesia caballi.</title>
        <authorList>
            <person name="Yamagishi J."/>
            <person name="Kidaka T."/>
            <person name="Ochi A."/>
        </authorList>
    </citation>
    <scope>NUCLEOTIDE SEQUENCE [LARGE SCALE GENOMIC DNA]</scope>
    <source>
        <strain evidence="4">USDA-D6B2</strain>
    </source>
</reference>
<dbReference type="GO" id="GO:0005730">
    <property type="term" value="C:nucleolus"/>
    <property type="evidence" value="ECO:0007669"/>
    <property type="project" value="TreeGrafter"/>
</dbReference>
<comment type="subcellular location">
    <subcellularLocation>
        <location evidence="1">Nucleus</location>
    </subcellularLocation>
</comment>
<dbReference type="Pfam" id="PF02847">
    <property type="entry name" value="MA3"/>
    <property type="match status" value="1"/>
</dbReference>
<organism evidence="4 5">
    <name type="scientific">Babesia caballi</name>
    <dbReference type="NCBI Taxonomy" id="5871"/>
    <lineage>
        <taxon>Eukaryota</taxon>
        <taxon>Sar</taxon>
        <taxon>Alveolata</taxon>
        <taxon>Apicomplexa</taxon>
        <taxon>Aconoidasida</taxon>
        <taxon>Piroplasmida</taxon>
        <taxon>Babesiidae</taxon>
        <taxon>Babesia</taxon>
    </lineage>
</organism>
<dbReference type="InterPro" id="IPR050781">
    <property type="entry name" value="CWC22_splicing_factor"/>
</dbReference>